<proteinExistence type="predicted"/>
<feature type="region of interest" description="Disordered" evidence="4">
    <location>
        <begin position="238"/>
        <end position="259"/>
    </location>
</feature>
<evidence type="ECO:0000313" key="8">
    <source>
        <dbReference type="Proteomes" id="UP000529637"/>
    </source>
</evidence>
<keyword evidence="2 7" id="KW-0808">Transferase</keyword>
<evidence type="ECO:0000256" key="2">
    <source>
        <dbReference type="ARBA" id="ARBA00022679"/>
    </source>
</evidence>
<accession>A0A7Y6NQ91</accession>
<evidence type="ECO:0000313" key="7">
    <source>
        <dbReference type="EMBL" id="NUZ07329.1"/>
    </source>
</evidence>
<dbReference type="GO" id="GO:0016279">
    <property type="term" value="F:protein-lysine N-methyltransferase activity"/>
    <property type="evidence" value="ECO:0007669"/>
    <property type="project" value="InterPro"/>
</dbReference>
<evidence type="ECO:0000259" key="6">
    <source>
        <dbReference type="Pfam" id="PF13649"/>
    </source>
</evidence>
<reference evidence="7 8" key="1">
    <citation type="submission" date="2020-06" db="EMBL/GenBank/DDBJ databases">
        <title>Schlegella sp. ID0723 isolated from air conditioner.</title>
        <authorList>
            <person name="Kim D.Y."/>
            <person name="Kim D.-U."/>
        </authorList>
    </citation>
    <scope>NUCLEOTIDE SEQUENCE [LARGE SCALE GENOMIC DNA]</scope>
    <source>
        <strain evidence="7 8">ID0723</strain>
    </source>
</reference>
<comment type="caution">
    <text evidence="7">The sequence shown here is derived from an EMBL/GenBank/DDBJ whole genome shotgun (WGS) entry which is preliminary data.</text>
</comment>
<dbReference type="InterPro" id="IPR041698">
    <property type="entry name" value="Methyltransf_25"/>
</dbReference>
<name>A0A7Y6NQ91_9BURK</name>
<dbReference type="PANTHER" id="PTHR13610">
    <property type="entry name" value="METHYLTRANSFERASE DOMAIN-CONTAINING PROTEIN"/>
    <property type="match status" value="1"/>
</dbReference>
<organism evidence="7 8">
    <name type="scientific">Piscinibacter koreensis</name>
    <dbReference type="NCBI Taxonomy" id="2742824"/>
    <lineage>
        <taxon>Bacteria</taxon>
        <taxon>Pseudomonadati</taxon>
        <taxon>Pseudomonadota</taxon>
        <taxon>Betaproteobacteria</taxon>
        <taxon>Burkholderiales</taxon>
        <taxon>Sphaerotilaceae</taxon>
        <taxon>Piscinibacter</taxon>
    </lineage>
</organism>
<evidence type="ECO:0000256" key="1">
    <source>
        <dbReference type="ARBA" id="ARBA00022603"/>
    </source>
</evidence>
<dbReference type="Pfam" id="PF13649">
    <property type="entry name" value="Methyltransf_25"/>
    <property type="match status" value="1"/>
</dbReference>
<feature type="chain" id="PRO_5031392077" evidence="5">
    <location>
        <begin position="24"/>
        <end position="276"/>
    </location>
</feature>
<dbReference type="RefSeq" id="WP_176070173.1">
    <property type="nucleotide sequence ID" value="NZ_JABWMJ010000007.1"/>
</dbReference>
<keyword evidence="5" id="KW-0732">Signal</keyword>
<dbReference type="CDD" id="cd02440">
    <property type="entry name" value="AdoMet_MTases"/>
    <property type="match status" value="1"/>
</dbReference>
<keyword evidence="8" id="KW-1185">Reference proteome</keyword>
<evidence type="ECO:0000256" key="5">
    <source>
        <dbReference type="SAM" id="SignalP"/>
    </source>
</evidence>
<feature type="domain" description="Methyltransferase" evidence="6">
    <location>
        <begin position="66"/>
        <end position="141"/>
    </location>
</feature>
<dbReference type="PROSITE" id="PS51257">
    <property type="entry name" value="PROKAR_LIPOPROTEIN"/>
    <property type="match status" value="1"/>
</dbReference>
<dbReference type="Proteomes" id="UP000529637">
    <property type="component" value="Unassembled WGS sequence"/>
</dbReference>
<dbReference type="InterPro" id="IPR029063">
    <property type="entry name" value="SAM-dependent_MTases_sf"/>
</dbReference>
<dbReference type="SUPFAM" id="SSF53335">
    <property type="entry name" value="S-adenosyl-L-methionine-dependent methyltransferases"/>
    <property type="match status" value="1"/>
</dbReference>
<dbReference type="EMBL" id="JABWMJ010000007">
    <property type="protein sequence ID" value="NUZ07329.1"/>
    <property type="molecule type" value="Genomic_DNA"/>
</dbReference>
<sequence length="276" mass="29887">MTTFRRRLLTASAAALLVLTGCAQPAAKPFEPTVGQAGKDVIWVPTPDAVVERMLELAQVKSGDRVVDLGSGDGKIAIAAAKRGARARGIEFNPDMVALSKRNAQAQGVQVDFRQGDIFASDFSDADVITLYLLPHLNEKLRPILLDMKPGTRVTSHQFQMGDWKPDRTDDLEGRQAHLWIVPAKVAGRWSVRVDGQPELAVHLVQRYQALEGHLERGGSQVPLQDARVEGPRVSFAVPQDGGTARFQGSTGHGGPMEGTVTLADGTQKRFIATRP</sequence>
<dbReference type="Gene3D" id="3.40.50.150">
    <property type="entry name" value="Vaccinia Virus protein VP39"/>
    <property type="match status" value="1"/>
</dbReference>
<dbReference type="AlphaFoldDB" id="A0A7Y6NQ91"/>
<keyword evidence="3" id="KW-0949">S-adenosyl-L-methionine</keyword>
<evidence type="ECO:0000256" key="3">
    <source>
        <dbReference type="ARBA" id="ARBA00022691"/>
    </source>
</evidence>
<gene>
    <name evidence="7" type="ORF">HQN59_16320</name>
</gene>
<dbReference type="InterPro" id="IPR026170">
    <property type="entry name" value="FAM173A/B"/>
</dbReference>
<keyword evidence="1 7" id="KW-0489">Methyltransferase</keyword>
<feature type="signal peptide" evidence="5">
    <location>
        <begin position="1"/>
        <end position="23"/>
    </location>
</feature>
<dbReference type="PANTHER" id="PTHR13610:SF11">
    <property type="entry name" value="METHYLTRANSFERASE DOMAIN-CONTAINING PROTEIN"/>
    <property type="match status" value="1"/>
</dbReference>
<protein>
    <submittedName>
        <fullName evidence="7">Methyltransferase domain-containing protein</fullName>
    </submittedName>
</protein>
<evidence type="ECO:0000256" key="4">
    <source>
        <dbReference type="SAM" id="MobiDB-lite"/>
    </source>
</evidence>
<dbReference type="GO" id="GO:0032259">
    <property type="term" value="P:methylation"/>
    <property type="evidence" value="ECO:0007669"/>
    <property type="project" value="UniProtKB-KW"/>
</dbReference>